<dbReference type="SUPFAM" id="SSF51412">
    <property type="entry name" value="Inosine monophosphate dehydrogenase (IMPDH)"/>
    <property type="match status" value="1"/>
</dbReference>
<keyword evidence="2" id="KW-1185">Reference proteome</keyword>
<gene>
    <name evidence="1" type="ORF">FC80_GL000791</name>
</gene>
<sequence length="233" mass="25169">MCDKIEKLKVPNLSSKLRADIVETPRIIRNASGISLFGKKIKSIIYTTDVAVIANCNADAVLVVYPWTPNTRILDAVSTVSNIPILAGIGGGLTKGIRSAVVGFFAEESGAQAVVLNAPTPIETIKSVKKAVDVPIIYTIVNSHVDLKERIEAGVKAFNIAGGKDTALLVTWTRNELKRLNLDPDFPIIASGGKTDEQILKTIQAGANAISFTAYGITEATFQKKMEQYRREN</sequence>
<evidence type="ECO:0000313" key="1">
    <source>
        <dbReference type="EMBL" id="KRM90799.1"/>
    </source>
</evidence>
<evidence type="ECO:0000313" key="2">
    <source>
        <dbReference type="Proteomes" id="UP000051131"/>
    </source>
</evidence>
<keyword evidence="1" id="KW-0456">Lyase</keyword>
<dbReference type="RefSeq" id="WP_057829022.1">
    <property type="nucleotide sequence ID" value="NZ_AYZE01000014.1"/>
</dbReference>
<dbReference type="Gene3D" id="3.20.20.70">
    <property type="entry name" value="Aldolase class I"/>
    <property type="match status" value="1"/>
</dbReference>
<dbReference type="PATRIC" id="fig|1423729.3.peg.799"/>
<dbReference type="STRING" id="1423729.FC80_GL000791"/>
<dbReference type="EMBL" id="AYZE01000014">
    <property type="protein sequence ID" value="KRM90799.1"/>
    <property type="molecule type" value="Genomic_DNA"/>
</dbReference>
<reference evidence="1 2" key="1">
    <citation type="journal article" date="2015" name="Genome Announc.">
        <title>Expanding the biotechnology potential of lactobacilli through comparative genomics of 213 strains and associated genera.</title>
        <authorList>
            <person name="Sun Z."/>
            <person name="Harris H.M."/>
            <person name="McCann A."/>
            <person name="Guo C."/>
            <person name="Argimon S."/>
            <person name="Zhang W."/>
            <person name="Yang X."/>
            <person name="Jeffery I.B."/>
            <person name="Cooney J.C."/>
            <person name="Kagawa T.F."/>
            <person name="Liu W."/>
            <person name="Song Y."/>
            <person name="Salvetti E."/>
            <person name="Wrobel A."/>
            <person name="Rasinkangas P."/>
            <person name="Parkhill J."/>
            <person name="Rea M.C."/>
            <person name="O'Sullivan O."/>
            <person name="Ritari J."/>
            <person name="Douillard F.P."/>
            <person name="Paul Ross R."/>
            <person name="Yang R."/>
            <person name="Briner A.E."/>
            <person name="Felis G.E."/>
            <person name="de Vos W.M."/>
            <person name="Barrangou R."/>
            <person name="Klaenhammer T.R."/>
            <person name="Caufield P.W."/>
            <person name="Cui Y."/>
            <person name="Zhang H."/>
            <person name="O'Toole P.W."/>
        </authorList>
    </citation>
    <scope>NUCLEOTIDE SEQUENCE [LARGE SCALE GENOMIC DNA]</scope>
    <source>
        <strain evidence="1 2">DSM 21116</strain>
    </source>
</reference>
<organism evidence="1 2">
    <name type="scientific">Liquorilactobacillus cacaonum DSM 21116</name>
    <dbReference type="NCBI Taxonomy" id="1423729"/>
    <lineage>
        <taxon>Bacteria</taxon>
        <taxon>Bacillati</taxon>
        <taxon>Bacillota</taxon>
        <taxon>Bacilli</taxon>
        <taxon>Lactobacillales</taxon>
        <taxon>Lactobacillaceae</taxon>
        <taxon>Liquorilactobacillus</taxon>
    </lineage>
</organism>
<dbReference type="GO" id="GO:0016829">
    <property type="term" value="F:lyase activity"/>
    <property type="evidence" value="ECO:0007669"/>
    <property type="project" value="UniProtKB-KW"/>
</dbReference>
<dbReference type="OrthoDB" id="1092608at2"/>
<proteinExistence type="predicted"/>
<protein>
    <submittedName>
        <fullName evidence="1">Dihydrodipicolinate synthase N-acetylneuraminate lyase</fullName>
    </submittedName>
</protein>
<dbReference type="AlphaFoldDB" id="A0A0R2CGJ4"/>
<dbReference type="InterPro" id="IPR013785">
    <property type="entry name" value="Aldolase_TIM"/>
</dbReference>
<accession>A0A0R2CGJ4</accession>
<name>A0A0R2CGJ4_9LACO</name>
<dbReference type="Proteomes" id="UP000051131">
    <property type="component" value="Unassembled WGS sequence"/>
</dbReference>
<comment type="caution">
    <text evidence="1">The sequence shown here is derived from an EMBL/GenBank/DDBJ whole genome shotgun (WGS) entry which is preliminary data.</text>
</comment>